<evidence type="ECO:0008006" key="4">
    <source>
        <dbReference type="Google" id="ProtNLM"/>
    </source>
</evidence>
<comment type="caution">
    <text evidence="2">The sequence shown here is derived from an EMBL/GenBank/DDBJ whole genome shotgun (WGS) entry which is preliminary data.</text>
</comment>
<keyword evidence="3" id="KW-1185">Reference proteome</keyword>
<reference evidence="2 3" key="1">
    <citation type="submission" date="2023-01" db="EMBL/GenBank/DDBJ databases">
        <title>Analysis of 21 Apiospora genomes using comparative genomics revels a genus with tremendous synthesis potential of carbohydrate active enzymes and secondary metabolites.</title>
        <authorList>
            <person name="Sorensen T."/>
        </authorList>
    </citation>
    <scope>NUCLEOTIDE SEQUENCE [LARGE SCALE GENOMIC DNA]</scope>
    <source>
        <strain evidence="2 3">CBS 83171</strain>
    </source>
</reference>
<gene>
    <name evidence="2" type="ORF">PG996_006789</name>
</gene>
<proteinExistence type="predicted"/>
<accession>A0ABR1V914</accession>
<name>A0ABR1V914_9PEZI</name>
<feature type="region of interest" description="Disordered" evidence="1">
    <location>
        <begin position="17"/>
        <end position="39"/>
    </location>
</feature>
<protein>
    <recommendedName>
        <fullName evidence="4">Terminase small subunit</fullName>
    </recommendedName>
</protein>
<evidence type="ECO:0000313" key="2">
    <source>
        <dbReference type="EMBL" id="KAK8067677.1"/>
    </source>
</evidence>
<evidence type="ECO:0000313" key="3">
    <source>
        <dbReference type="Proteomes" id="UP001446871"/>
    </source>
</evidence>
<dbReference type="EMBL" id="JAQQWM010000004">
    <property type="protein sequence ID" value="KAK8067677.1"/>
    <property type="molecule type" value="Genomic_DNA"/>
</dbReference>
<feature type="compositionally biased region" description="Basic and acidic residues" evidence="1">
    <location>
        <begin position="26"/>
        <end position="37"/>
    </location>
</feature>
<sequence>MEFTSQSIAAGATPVTTANGLQYKPRTADEREADAKKNAPKYARQKIVNSILTAKYLKAKAAFDGFYSYDLDAAFNAEDGTWDEAKDPWLRIKETLPEFLEGYTQKRFDTGLDIAGDELDVLATAIIRLAKKELEGAGRDPKVVDDAFTKEVKAVVQKVTAQHNLPPSRQEADDEEEEEVEEEE</sequence>
<feature type="region of interest" description="Disordered" evidence="1">
    <location>
        <begin position="160"/>
        <end position="184"/>
    </location>
</feature>
<feature type="compositionally biased region" description="Acidic residues" evidence="1">
    <location>
        <begin position="172"/>
        <end position="184"/>
    </location>
</feature>
<evidence type="ECO:0000256" key="1">
    <source>
        <dbReference type="SAM" id="MobiDB-lite"/>
    </source>
</evidence>
<organism evidence="2 3">
    <name type="scientific">Apiospora saccharicola</name>
    <dbReference type="NCBI Taxonomy" id="335842"/>
    <lineage>
        <taxon>Eukaryota</taxon>
        <taxon>Fungi</taxon>
        <taxon>Dikarya</taxon>
        <taxon>Ascomycota</taxon>
        <taxon>Pezizomycotina</taxon>
        <taxon>Sordariomycetes</taxon>
        <taxon>Xylariomycetidae</taxon>
        <taxon>Amphisphaeriales</taxon>
        <taxon>Apiosporaceae</taxon>
        <taxon>Apiospora</taxon>
    </lineage>
</organism>
<dbReference type="Proteomes" id="UP001446871">
    <property type="component" value="Unassembled WGS sequence"/>
</dbReference>